<proteinExistence type="predicted"/>
<sequence>MKRYKFLLATLFIIFHYSCSNQDRKSVEIINKSIAFHGGTENWENIQSISMVRDIWMFEENGDAESYVRQENEFRLKPYFEAKMSWEKDSIQHRVIFDGIKTQYWMGSNEIQNQGFLQAKKREMDAAFYVMTKPFDLLDDKKYLSYEGKSELSGGVVVESIKVIDGDPKDPNTDIWWYFFDPNTFELVAYKVKTSDHFSLVYNLGWDKSSGVLLPARRESYRVDSLGNHLYKRASYGYGLYKVYR</sequence>
<dbReference type="OrthoDB" id="1420384at2"/>
<dbReference type="EMBL" id="PYGF01000010">
    <property type="protein sequence ID" value="PSL02328.1"/>
    <property type="molecule type" value="Genomic_DNA"/>
</dbReference>
<accession>A0A2P8DYM8</accession>
<evidence type="ECO:0000313" key="2">
    <source>
        <dbReference type="Proteomes" id="UP000240708"/>
    </source>
</evidence>
<dbReference type="AlphaFoldDB" id="A0A2P8DYM8"/>
<keyword evidence="2" id="KW-1185">Reference proteome</keyword>
<evidence type="ECO:0000313" key="1">
    <source>
        <dbReference type="EMBL" id="PSL02328.1"/>
    </source>
</evidence>
<protein>
    <submittedName>
        <fullName evidence="1">Uncharacterized protein</fullName>
    </submittedName>
</protein>
<gene>
    <name evidence="1" type="ORF">CLV48_110111</name>
</gene>
<dbReference type="Proteomes" id="UP000240708">
    <property type="component" value="Unassembled WGS sequence"/>
</dbReference>
<dbReference type="RefSeq" id="WP_106568345.1">
    <property type="nucleotide sequence ID" value="NZ_PYGF01000010.1"/>
</dbReference>
<organism evidence="1 2">
    <name type="scientific">Cecembia rubra</name>
    <dbReference type="NCBI Taxonomy" id="1485585"/>
    <lineage>
        <taxon>Bacteria</taxon>
        <taxon>Pseudomonadati</taxon>
        <taxon>Bacteroidota</taxon>
        <taxon>Cytophagia</taxon>
        <taxon>Cytophagales</taxon>
        <taxon>Cyclobacteriaceae</taxon>
        <taxon>Cecembia</taxon>
    </lineage>
</organism>
<reference evidence="1 2" key="1">
    <citation type="submission" date="2018-03" db="EMBL/GenBank/DDBJ databases">
        <title>Genomic Encyclopedia of Archaeal and Bacterial Type Strains, Phase II (KMG-II): from individual species to whole genera.</title>
        <authorList>
            <person name="Goeker M."/>
        </authorList>
    </citation>
    <scope>NUCLEOTIDE SEQUENCE [LARGE SCALE GENOMIC DNA]</scope>
    <source>
        <strain evidence="1 2">DSM 28057</strain>
    </source>
</reference>
<comment type="caution">
    <text evidence="1">The sequence shown here is derived from an EMBL/GenBank/DDBJ whole genome shotgun (WGS) entry which is preliminary data.</text>
</comment>
<name>A0A2P8DYM8_9BACT</name>